<dbReference type="PROSITE" id="PS51257">
    <property type="entry name" value="PROKAR_LIPOPROTEIN"/>
    <property type="match status" value="1"/>
</dbReference>
<accession>A0AA48HJP5</accession>
<dbReference type="PANTHER" id="PTHR39576">
    <property type="entry name" value="ATTACHING AND EFFACING PROTEIN HOMOLOG-RELATED-RELATED"/>
    <property type="match status" value="1"/>
</dbReference>
<dbReference type="Gene3D" id="2.60.40.10">
    <property type="entry name" value="Immunoglobulins"/>
    <property type="match status" value="6"/>
</dbReference>
<name>A0AA48HJP5_9ALTE</name>
<organism evidence="2 3">
    <name type="scientific">Planctobacterium marinum</name>
    <dbReference type="NCBI Taxonomy" id="1631968"/>
    <lineage>
        <taxon>Bacteria</taxon>
        <taxon>Pseudomonadati</taxon>
        <taxon>Pseudomonadota</taxon>
        <taxon>Gammaproteobacteria</taxon>
        <taxon>Alteromonadales</taxon>
        <taxon>Alteromonadaceae</taxon>
        <taxon>Planctobacterium</taxon>
    </lineage>
</organism>
<feature type="signal peptide" evidence="1">
    <location>
        <begin position="1"/>
        <end position="24"/>
    </location>
</feature>
<dbReference type="KEGG" id="pmaw:MACH26_36290"/>
<feature type="chain" id="PRO_5041213286" description="Invasin" evidence="1">
    <location>
        <begin position="25"/>
        <end position="1057"/>
    </location>
</feature>
<dbReference type="Proteomes" id="UP001333710">
    <property type="component" value="Chromosome"/>
</dbReference>
<evidence type="ECO:0000256" key="1">
    <source>
        <dbReference type="SAM" id="SignalP"/>
    </source>
</evidence>
<evidence type="ECO:0000313" key="2">
    <source>
        <dbReference type="EMBL" id="BDX08108.1"/>
    </source>
</evidence>
<dbReference type="PANTHER" id="PTHR39576:SF2">
    <property type="entry name" value="ATTACHING AND EFFACING PROTEIN HOMOLOG-RELATED"/>
    <property type="match status" value="1"/>
</dbReference>
<dbReference type="EMBL" id="AP027272">
    <property type="protein sequence ID" value="BDX08108.1"/>
    <property type="molecule type" value="Genomic_DNA"/>
</dbReference>
<protein>
    <recommendedName>
        <fullName evidence="4">Invasin</fullName>
    </recommendedName>
</protein>
<dbReference type="InterPro" id="IPR051715">
    <property type="entry name" value="Intimin-Invasin_domain"/>
</dbReference>
<dbReference type="InterPro" id="IPR008964">
    <property type="entry name" value="Invasin/intimin_cell_adhesion"/>
</dbReference>
<evidence type="ECO:0000313" key="3">
    <source>
        <dbReference type="Proteomes" id="UP001333710"/>
    </source>
</evidence>
<gene>
    <name evidence="2" type="ORF">MACH26_36290</name>
</gene>
<dbReference type="GO" id="GO:0009279">
    <property type="term" value="C:cell outer membrane"/>
    <property type="evidence" value="ECO:0007669"/>
    <property type="project" value="TreeGrafter"/>
</dbReference>
<dbReference type="SUPFAM" id="SSF49373">
    <property type="entry name" value="Invasin/intimin cell-adhesion fragments"/>
    <property type="match status" value="6"/>
</dbReference>
<keyword evidence="1" id="KW-0732">Signal</keyword>
<reference evidence="2" key="1">
    <citation type="submission" date="2023-01" db="EMBL/GenBank/DDBJ databases">
        <title>Complete genome sequence of Planctobacterium marinum strain Dej080120_11.</title>
        <authorList>
            <person name="Ueki S."/>
            <person name="Maruyama F."/>
        </authorList>
    </citation>
    <scope>NUCLEOTIDE SEQUENCE</scope>
    <source>
        <strain evidence="2">Dej080120_11</strain>
    </source>
</reference>
<dbReference type="RefSeq" id="WP_338294192.1">
    <property type="nucleotide sequence ID" value="NZ_AP027272.1"/>
</dbReference>
<proteinExistence type="predicted"/>
<keyword evidence="3" id="KW-1185">Reference proteome</keyword>
<sequence length="1057" mass="108819">MRANIFAVFLIFLISGCGGGSSGANGPDPFNPTPDPVIDLSIAILDSNCEAVSDNTFTTDEDICVQATLTSDGSAYSGQAVGFSLDSTIANLSTTSTLTGADGIAQIIISSNGVDTGAATVTATYESNTASESFEFVAGSSGAVIALEVSVLDGSCAAVDIPTFSTSENICVRALLTSDDNPVSGEIIRFSQGAAIGTLNSTTALTNANGIAETTISNSTLATGATTVVATFDTISSSANYEYVADAQSSIQISITVLEQDCITESQSFGTNEEICVRASLTRGEEGVSNEIVNFSLSSDLGTLDRITALTDAQGNAEVFITNSDATIGAAAVTASYDSLSSSQNYEYVTVNTTVTASPTVTVALLRDGAPVSAFQAGDSIKVQATVQDSDGNAVVGGIVTFSIQGTGPILTPTSELTGMGGVAEVDISATENDLGAYSLQVETTVNDIQISAASNFAVRSAGATVEGEIRFGHIDGDGNFVEGIIGSSIADENGDVTISAGATTGFDVALVDENDARITTPTPITFTSTCVANGQATIDETVTTINGVASATFEDLSCAGATGNSDQIVASVVINNETLTITRDLTIEAEGIGSISFVSATPDAIVLSGTGGQNSSSVSTLVFQVNGDLGNPLAQQEVSFSLNTQAGGLTLDPESGLTNSAGQVSTRVTAGTVPTPVRVTAAVTTSDNNVIRTQSDLLTVNTGLPDQNSFTLSADTLNPEAFDISGQTVTITARLADIYNNPVPNGTTVNFTTEYGSIEGSCETGEDADGVIDPTLAATGTCSVTWTSQNPRDDDDHRSTILATAIGHETLFDANGNNAYDDTDGSAITDGTDSGFGVSPYGQTGFVDYSEAWVDYNEDGNRDNAEPFVDFNGDETFNGPDGFFNGPQCNSDTGCSDAARSIHIRRALTLVLSSSDAYYRIYASANFVDDNIIATNDPGVTISNTDVVDGIYQQPDDTSVDYYIAYYDTDEQVLARGTQLGTINSDGDLSTVIDEVGNTTRAEVAGVPGSVFLLIQGYTNEAGSSDTSTGETFSRIIESPSNTRTNVNFSIARAAP</sequence>
<dbReference type="AlphaFoldDB" id="A0AA48HJP5"/>
<dbReference type="InterPro" id="IPR013783">
    <property type="entry name" value="Ig-like_fold"/>
</dbReference>
<evidence type="ECO:0008006" key="4">
    <source>
        <dbReference type="Google" id="ProtNLM"/>
    </source>
</evidence>